<dbReference type="STRING" id="1121001.SAMN02745857_02848"/>
<dbReference type="AlphaFoldDB" id="A0A1W1XTZ1"/>
<feature type="transmembrane region" description="Helical" evidence="1">
    <location>
        <begin position="174"/>
        <end position="193"/>
    </location>
</feature>
<keyword evidence="1" id="KW-0812">Transmembrane</keyword>
<gene>
    <name evidence="2" type="ORF">SAMN02745857_02848</name>
</gene>
<name>A0A1W1XTZ1_9NEIS</name>
<evidence type="ECO:0000313" key="3">
    <source>
        <dbReference type="Proteomes" id="UP000192761"/>
    </source>
</evidence>
<keyword evidence="1" id="KW-1133">Transmembrane helix</keyword>
<dbReference type="EMBL" id="FWXD01000017">
    <property type="protein sequence ID" value="SMC27433.1"/>
    <property type="molecule type" value="Genomic_DNA"/>
</dbReference>
<dbReference type="RefSeq" id="WP_139798855.1">
    <property type="nucleotide sequence ID" value="NZ_FWXD01000017.1"/>
</dbReference>
<reference evidence="2 3" key="1">
    <citation type="submission" date="2017-04" db="EMBL/GenBank/DDBJ databases">
        <authorList>
            <person name="Afonso C.L."/>
            <person name="Miller P.J."/>
            <person name="Scott M.A."/>
            <person name="Spackman E."/>
            <person name="Goraichik I."/>
            <person name="Dimitrov K.M."/>
            <person name="Suarez D.L."/>
            <person name="Swayne D.E."/>
        </authorList>
    </citation>
    <scope>NUCLEOTIDE SEQUENCE [LARGE SCALE GENOMIC DNA]</scope>
    <source>
        <strain evidence="2 3">DSM 23236</strain>
    </source>
</reference>
<accession>A0A1W1XTZ1</accession>
<feature type="transmembrane region" description="Helical" evidence="1">
    <location>
        <begin position="141"/>
        <end position="162"/>
    </location>
</feature>
<dbReference type="Proteomes" id="UP000192761">
    <property type="component" value="Unassembled WGS sequence"/>
</dbReference>
<keyword evidence="1" id="KW-0472">Membrane</keyword>
<feature type="transmembrane region" description="Helical" evidence="1">
    <location>
        <begin position="70"/>
        <end position="86"/>
    </location>
</feature>
<proteinExistence type="predicted"/>
<sequence length="215" mass="22748">MPSPSAWLMTLPAGWRVLLLAVLGALVLDLPVRLHGAPADLSWTLLGALACAVVEAAVALRVLRPCRRSAMLACLLAIGIGTWLDFSRIAPEALLSFCTTPTASGWLGLPLEHLRWFPFTALLMLGVVVQGRAAGRFALPALGWVVAEFAAMLLVMALGMAVFKSLAQALGLPWAANGMVGVMLLSMLAFSLLHTGMQLTLAAWPLVAGQSSVRR</sequence>
<evidence type="ECO:0000313" key="2">
    <source>
        <dbReference type="EMBL" id="SMC27433.1"/>
    </source>
</evidence>
<protein>
    <submittedName>
        <fullName evidence="2">Uncharacterized protein</fullName>
    </submittedName>
</protein>
<feature type="transmembrane region" description="Helical" evidence="1">
    <location>
        <begin position="116"/>
        <end position="134"/>
    </location>
</feature>
<feature type="transmembrane region" description="Helical" evidence="1">
    <location>
        <begin position="46"/>
        <end position="63"/>
    </location>
</feature>
<keyword evidence="3" id="KW-1185">Reference proteome</keyword>
<organism evidence="2 3">
    <name type="scientific">Andreprevotia lacus DSM 23236</name>
    <dbReference type="NCBI Taxonomy" id="1121001"/>
    <lineage>
        <taxon>Bacteria</taxon>
        <taxon>Pseudomonadati</taxon>
        <taxon>Pseudomonadota</taxon>
        <taxon>Betaproteobacteria</taxon>
        <taxon>Neisseriales</taxon>
        <taxon>Chitinibacteraceae</taxon>
        <taxon>Andreprevotia</taxon>
    </lineage>
</organism>
<evidence type="ECO:0000256" key="1">
    <source>
        <dbReference type="SAM" id="Phobius"/>
    </source>
</evidence>